<keyword evidence="2 5" id="KW-0479">Metal-binding</keyword>
<dbReference type="SUPFAM" id="SSF50129">
    <property type="entry name" value="GroES-like"/>
    <property type="match status" value="1"/>
</dbReference>
<dbReference type="InterPro" id="IPR011032">
    <property type="entry name" value="GroES-like_sf"/>
</dbReference>
<evidence type="ECO:0000256" key="4">
    <source>
        <dbReference type="ARBA" id="ARBA00023002"/>
    </source>
</evidence>
<dbReference type="PANTHER" id="PTHR42813:SF2">
    <property type="entry name" value="DEHYDROGENASE, ZINC-CONTAINING, PUTATIVE (AFU_ORTHOLOGUE AFUA_2G02810)-RELATED"/>
    <property type="match status" value="1"/>
</dbReference>
<dbReference type="SUPFAM" id="SSF51735">
    <property type="entry name" value="NAD(P)-binding Rossmann-fold domains"/>
    <property type="match status" value="1"/>
</dbReference>
<dbReference type="InterPro" id="IPR013149">
    <property type="entry name" value="ADH-like_C"/>
</dbReference>
<dbReference type="Gene3D" id="3.40.50.720">
    <property type="entry name" value="NAD(P)-binding Rossmann-like Domain"/>
    <property type="match status" value="1"/>
</dbReference>
<dbReference type="SMART" id="SM00829">
    <property type="entry name" value="PKS_ER"/>
    <property type="match status" value="1"/>
</dbReference>
<dbReference type="GO" id="GO:0008270">
    <property type="term" value="F:zinc ion binding"/>
    <property type="evidence" value="ECO:0007669"/>
    <property type="project" value="InterPro"/>
</dbReference>
<dbReference type="Pfam" id="PF00107">
    <property type="entry name" value="ADH_zinc_N"/>
    <property type="match status" value="1"/>
</dbReference>
<organism evidence="7 8">
    <name type="scientific">Pseudolactococcus piscium</name>
    <dbReference type="NCBI Taxonomy" id="1364"/>
    <lineage>
        <taxon>Bacteria</taxon>
        <taxon>Bacillati</taxon>
        <taxon>Bacillota</taxon>
        <taxon>Bacilli</taxon>
        <taxon>Lactobacillales</taxon>
        <taxon>Streptococcaceae</taxon>
        <taxon>Pseudolactococcus</taxon>
    </lineage>
</organism>
<name>A0A2A5RX73_9LACT</name>
<dbReference type="Pfam" id="PF08240">
    <property type="entry name" value="ADH_N"/>
    <property type="match status" value="1"/>
</dbReference>
<dbReference type="PROSITE" id="PS00059">
    <property type="entry name" value="ADH_ZINC"/>
    <property type="match status" value="1"/>
</dbReference>
<proteinExistence type="inferred from homology"/>
<feature type="domain" description="Enoyl reductase (ER)" evidence="6">
    <location>
        <begin position="16"/>
        <end position="348"/>
    </location>
</feature>
<reference evidence="7 8" key="1">
    <citation type="submission" date="2014-12" db="EMBL/GenBank/DDBJ databases">
        <title>Draft genome sequences of 10 type strains of Lactococcus.</title>
        <authorList>
            <person name="Sun Z."/>
            <person name="Zhong Z."/>
            <person name="Liu W."/>
            <person name="Zhang W."/>
            <person name="Zhang H."/>
        </authorList>
    </citation>
    <scope>NUCLEOTIDE SEQUENCE [LARGE SCALE GENOMIC DNA]</scope>
    <source>
        <strain evidence="7 8">DSM 6634</strain>
    </source>
</reference>
<keyword evidence="8" id="KW-1185">Reference proteome</keyword>
<evidence type="ECO:0000256" key="1">
    <source>
        <dbReference type="ARBA" id="ARBA00001947"/>
    </source>
</evidence>
<comment type="similarity">
    <text evidence="5">Belongs to the zinc-containing alcohol dehydrogenase family.</text>
</comment>
<evidence type="ECO:0000256" key="5">
    <source>
        <dbReference type="RuleBase" id="RU361277"/>
    </source>
</evidence>
<accession>A0A2A5RX73</accession>
<dbReference type="InterPro" id="IPR002328">
    <property type="entry name" value="ADH_Zn_CS"/>
</dbReference>
<dbReference type="InterPro" id="IPR013154">
    <property type="entry name" value="ADH-like_N"/>
</dbReference>
<evidence type="ECO:0000259" key="6">
    <source>
        <dbReference type="SMART" id="SM00829"/>
    </source>
</evidence>
<evidence type="ECO:0000256" key="3">
    <source>
        <dbReference type="ARBA" id="ARBA00022833"/>
    </source>
</evidence>
<dbReference type="AlphaFoldDB" id="A0A2A5RX73"/>
<gene>
    <name evidence="7" type="ORF">RU86_GL000577</name>
</gene>
<evidence type="ECO:0000313" key="8">
    <source>
        <dbReference type="Proteomes" id="UP000218282"/>
    </source>
</evidence>
<dbReference type="Gene3D" id="3.90.180.10">
    <property type="entry name" value="Medium-chain alcohol dehydrogenases, catalytic domain"/>
    <property type="match status" value="1"/>
</dbReference>
<keyword evidence="3 5" id="KW-0862">Zinc</keyword>
<dbReference type="InterPro" id="IPR036291">
    <property type="entry name" value="NAD(P)-bd_dom_sf"/>
</dbReference>
<evidence type="ECO:0000256" key="2">
    <source>
        <dbReference type="ARBA" id="ARBA00022723"/>
    </source>
</evidence>
<sequence length="353" mass="37569">MKRGKKMKSAYFVAPGVMEVRELPKPELENSTDAVIKIVRACVCGSDLWWYRGISKKEPGVVGHEAIGVIESVGQDVTQFRKGDFVIVPFTHGCGHCKICKAGFEGNCINDAGATSAHQAEYYRAINADGALVKVPGQPSDYSDEQLASLTTLADVMPTGFHAAKAAQVKKGDTVVIFGDGAVGLCAVIGAKLLGADQIIMMSRHADRGALATEFGATAIIKERDQAAVDQILAMTDGLGADAVLECAGTKSSVETAFKVARAGGNIGRVGIPHDVDYNPYMTRLFAKNIGLTGGVASVSLWDKELLLQAVLDGEINPGKVFTATYQLDEIQAAYQDMDERKTIKSLLRVSQG</sequence>
<dbReference type="InterPro" id="IPR020843">
    <property type="entry name" value="ER"/>
</dbReference>
<comment type="caution">
    <text evidence="7">The sequence shown here is derived from an EMBL/GenBank/DDBJ whole genome shotgun (WGS) entry which is preliminary data.</text>
</comment>
<dbReference type="PANTHER" id="PTHR42813">
    <property type="entry name" value="ZINC-TYPE ALCOHOL DEHYDROGENASE-LIKE"/>
    <property type="match status" value="1"/>
</dbReference>
<dbReference type="GO" id="GO:0016491">
    <property type="term" value="F:oxidoreductase activity"/>
    <property type="evidence" value="ECO:0007669"/>
    <property type="project" value="UniProtKB-KW"/>
</dbReference>
<dbReference type="Proteomes" id="UP000218282">
    <property type="component" value="Unassembled WGS sequence"/>
</dbReference>
<dbReference type="EMBL" id="JXJW01000014">
    <property type="protein sequence ID" value="PCS05822.1"/>
    <property type="molecule type" value="Genomic_DNA"/>
</dbReference>
<keyword evidence="4" id="KW-0560">Oxidoreductase</keyword>
<protein>
    <submittedName>
        <fullName evidence="7">Dehydrogenase</fullName>
    </submittedName>
</protein>
<evidence type="ECO:0000313" key="7">
    <source>
        <dbReference type="EMBL" id="PCS05822.1"/>
    </source>
</evidence>
<comment type="cofactor">
    <cofactor evidence="1 5">
        <name>Zn(2+)</name>
        <dbReference type="ChEBI" id="CHEBI:29105"/>
    </cofactor>
</comment>